<proteinExistence type="inferred from homology"/>
<evidence type="ECO:0000313" key="14">
    <source>
        <dbReference type="Proteomes" id="UP000033115"/>
    </source>
</evidence>
<keyword evidence="3 11" id="KW-0813">Transport</keyword>
<dbReference type="Proteomes" id="UP000033115">
    <property type="component" value="Chromosome"/>
</dbReference>
<keyword evidence="14" id="KW-1185">Reference proteome</keyword>
<dbReference type="GO" id="GO:0045259">
    <property type="term" value="C:proton-transporting ATP synthase complex"/>
    <property type="evidence" value="ECO:0007669"/>
    <property type="project" value="UniProtKB-KW"/>
</dbReference>
<sequence length="227" mass="25121">MEELQPLFSINLGSFNVGITTSIITQWVLIILIAILAKVFTQNLKKVPDKKQSVVEMLFETIRNVVRENMGEEYVGFVPYIGTLAIFILVMNIAPLIVGAKAPTEDLSVAAGLALITFVIVQVNAIKKVGFGKYLKAYAQPVVPLLPLNIVERLVLPVSLSLRLFGNMTAGAVIISMMYQGLGHLAWFSQLLIPIPFHAFFDLFDASIQMVVFVMLTMMNIKIIAEH</sequence>
<feature type="transmembrane region" description="Helical" evidence="11">
    <location>
        <begin position="109"/>
        <end position="126"/>
    </location>
</feature>
<feature type="transmembrane region" description="Helical" evidence="11">
    <location>
        <begin position="199"/>
        <end position="221"/>
    </location>
</feature>
<evidence type="ECO:0000256" key="4">
    <source>
        <dbReference type="ARBA" id="ARBA00022547"/>
    </source>
</evidence>
<dbReference type="HOGENOM" id="CLU_041018_2_3_9"/>
<dbReference type="InterPro" id="IPR000568">
    <property type="entry name" value="ATP_synth_F0_asu"/>
</dbReference>
<keyword evidence="6 11" id="KW-0375">Hydrogen ion transport</keyword>
<evidence type="ECO:0000256" key="11">
    <source>
        <dbReference type="HAMAP-Rule" id="MF_01393"/>
    </source>
</evidence>
<organism evidence="13 14">
    <name type="scientific">Clostridium scatologenes</name>
    <dbReference type="NCBI Taxonomy" id="1548"/>
    <lineage>
        <taxon>Bacteria</taxon>
        <taxon>Bacillati</taxon>
        <taxon>Bacillota</taxon>
        <taxon>Clostridia</taxon>
        <taxon>Eubacteriales</taxon>
        <taxon>Clostridiaceae</taxon>
        <taxon>Clostridium</taxon>
    </lineage>
</organism>
<dbReference type="PANTHER" id="PTHR42823:SF3">
    <property type="entry name" value="ATP SYNTHASE SUBUNIT A, CHLOROPLASTIC"/>
    <property type="match status" value="1"/>
</dbReference>
<feature type="transmembrane region" description="Helical" evidence="11">
    <location>
        <begin position="12"/>
        <end position="37"/>
    </location>
</feature>
<dbReference type="KEGG" id="csq:CSCA_3918"/>
<dbReference type="NCBIfam" id="TIGR01131">
    <property type="entry name" value="ATP_synt_6_or_A"/>
    <property type="match status" value="1"/>
</dbReference>
<dbReference type="Pfam" id="PF00119">
    <property type="entry name" value="ATP-synt_A"/>
    <property type="match status" value="1"/>
</dbReference>
<reference evidence="13 14" key="1">
    <citation type="journal article" date="2015" name="J. Biotechnol.">
        <title>Complete genome sequence of a malodorant-producing acetogen, Clostridium scatologenes ATCC 25775(T).</title>
        <authorList>
            <person name="Zhu Z."/>
            <person name="Guo T."/>
            <person name="Zheng H."/>
            <person name="Song T."/>
            <person name="Ouyang P."/>
            <person name="Xie J."/>
        </authorList>
    </citation>
    <scope>NUCLEOTIDE SEQUENCE [LARGE SCALE GENOMIC DNA]</scope>
    <source>
        <strain evidence="13 14">ATCC 25775</strain>
    </source>
</reference>
<evidence type="ECO:0000256" key="6">
    <source>
        <dbReference type="ARBA" id="ARBA00022781"/>
    </source>
</evidence>
<evidence type="ECO:0000256" key="1">
    <source>
        <dbReference type="ARBA" id="ARBA00004141"/>
    </source>
</evidence>
<dbReference type="InterPro" id="IPR035908">
    <property type="entry name" value="F0_ATP_A_sf"/>
</dbReference>
<evidence type="ECO:0000256" key="10">
    <source>
        <dbReference type="ARBA" id="ARBA00023310"/>
    </source>
</evidence>
<dbReference type="PROSITE" id="PS00449">
    <property type="entry name" value="ATPASE_A"/>
    <property type="match status" value="1"/>
</dbReference>
<dbReference type="HAMAP" id="MF_01393">
    <property type="entry name" value="ATP_synth_a_bact"/>
    <property type="match status" value="1"/>
</dbReference>
<name>A0A0E3K371_CLOSL</name>
<comment type="subcellular location">
    <subcellularLocation>
        <location evidence="11 12">Cell membrane</location>
        <topology evidence="11 12">Multi-pass membrane protein</topology>
    </subcellularLocation>
    <subcellularLocation>
        <location evidence="1">Membrane</location>
        <topology evidence="1">Multi-pass membrane protein</topology>
    </subcellularLocation>
</comment>
<dbReference type="CDD" id="cd00310">
    <property type="entry name" value="ATP-synt_Fo_a_6"/>
    <property type="match status" value="1"/>
</dbReference>
<evidence type="ECO:0000256" key="9">
    <source>
        <dbReference type="ARBA" id="ARBA00023136"/>
    </source>
</evidence>
<dbReference type="NCBIfam" id="NF004484">
    <property type="entry name" value="PRK05815.3-2"/>
    <property type="match status" value="1"/>
</dbReference>
<gene>
    <name evidence="11" type="primary">atpB</name>
    <name evidence="13" type="ORF">CSCA_3918</name>
</gene>
<dbReference type="RefSeq" id="WP_029159217.1">
    <property type="nucleotide sequence ID" value="NZ_CP009933.1"/>
</dbReference>
<dbReference type="PRINTS" id="PR00123">
    <property type="entry name" value="ATPASEA"/>
</dbReference>
<keyword evidence="8 11" id="KW-0406">Ion transport</keyword>
<keyword evidence="4 11" id="KW-0138">CF(0)</keyword>
<evidence type="ECO:0000256" key="5">
    <source>
        <dbReference type="ARBA" id="ARBA00022692"/>
    </source>
</evidence>
<dbReference type="PANTHER" id="PTHR42823">
    <property type="entry name" value="ATP SYNTHASE SUBUNIT A, CHLOROPLASTIC"/>
    <property type="match status" value="1"/>
</dbReference>
<dbReference type="InterPro" id="IPR045082">
    <property type="entry name" value="ATP_syn_F0_a_bact/chloroplast"/>
</dbReference>
<keyword evidence="10 11" id="KW-0066">ATP synthesis</keyword>
<comment type="similarity">
    <text evidence="2 11 12">Belongs to the ATPase A chain family.</text>
</comment>
<keyword evidence="5 11" id="KW-0812">Transmembrane</keyword>
<accession>A0A0E3K371</accession>
<dbReference type="SUPFAM" id="SSF81336">
    <property type="entry name" value="F1F0 ATP synthase subunit A"/>
    <property type="match status" value="1"/>
</dbReference>
<keyword evidence="11" id="KW-1003">Cell membrane</keyword>
<dbReference type="InterPro" id="IPR023011">
    <property type="entry name" value="ATP_synth_F0_asu_AS"/>
</dbReference>
<dbReference type="STRING" id="1548.CSCA_3918"/>
<dbReference type="GO" id="GO:0046933">
    <property type="term" value="F:proton-transporting ATP synthase activity, rotational mechanism"/>
    <property type="evidence" value="ECO:0007669"/>
    <property type="project" value="UniProtKB-UniRule"/>
</dbReference>
<dbReference type="AlphaFoldDB" id="A0A0E3K371"/>
<evidence type="ECO:0000256" key="7">
    <source>
        <dbReference type="ARBA" id="ARBA00022989"/>
    </source>
</evidence>
<evidence type="ECO:0000256" key="12">
    <source>
        <dbReference type="RuleBase" id="RU000483"/>
    </source>
</evidence>
<evidence type="ECO:0000256" key="3">
    <source>
        <dbReference type="ARBA" id="ARBA00022448"/>
    </source>
</evidence>
<dbReference type="GO" id="GO:0042777">
    <property type="term" value="P:proton motive force-driven plasma membrane ATP synthesis"/>
    <property type="evidence" value="ECO:0007669"/>
    <property type="project" value="TreeGrafter"/>
</dbReference>
<evidence type="ECO:0000313" key="13">
    <source>
        <dbReference type="EMBL" id="AKA71043.1"/>
    </source>
</evidence>
<keyword evidence="7 11" id="KW-1133">Transmembrane helix</keyword>
<feature type="transmembrane region" description="Helical" evidence="11">
    <location>
        <begin position="77"/>
        <end position="97"/>
    </location>
</feature>
<protein>
    <recommendedName>
        <fullName evidence="11 12">ATP synthase subunit a</fullName>
    </recommendedName>
    <alternativeName>
        <fullName evidence="11">ATP synthase F0 sector subunit a</fullName>
    </alternativeName>
    <alternativeName>
        <fullName evidence="11">F-ATPase subunit 6</fullName>
    </alternativeName>
</protein>
<evidence type="ECO:0000256" key="8">
    <source>
        <dbReference type="ARBA" id="ARBA00023065"/>
    </source>
</evidence>
<dbReference type="Gene3D" id="1.20.120.220">
    <property type="entry name" value="ATP synthase, F0 complex, subunit A"/>
    <property type="match status" value="1"/>
</dbReference>
<evidence type="ECO:0000256" key="2">
    <source>
        <dbReference type="ARBA" id="ARBA00006810"/>
    </source>
</evidence>
<keyword evidence="9 11" id="KW-0472">Membrane</keyword>
<dbReference type="GO" id="GO:0005886">
    <property type="term" value="C:plasma membrane"/>
    <property type="evidence" value="ECO:0007669"/>
    <property type="project" value="UniProtKB-SubCell"/>
</dbReference>
<dbReference type="EMBL" id="CP009933">
    <property type="protein sequence ID" value="AKA71043.1"/>
    <property type="molecule type" value="Genomic_DNA"/>
</dbReference>
<comment type="function">
    <text evidence="11 12">Key component of the proton channel; it plays a direct role in the translocation of protons across the membrane.</text>
</comment>